<dbReference type="OrthoDB" id="9781958at2"/>
<dbReference type="InterPro" id="IPR001845">
    <property type="entry name" value="HTH_ArsR_DNA-bd_dom"/>
</dbReference>
<protein>
    <submittedName>
        <fullName evidence="5">ArsR family transcriptional regulator</fullName>
    </submittedName>
</protein>
<gene>
    <name evidence="5" type="ORF">A4V09_10115</name>
</gene>
<sequence length="306" mass="34268">MAKIRELDMENADALCDVGKALSSPVRVEILKLLYSDNMIIGEIAKALDIPQSSAAFHLKLLEKADLIRMEEQPGSRGTMKVCSRKFDFVNMCLLRRNLDVNEIVSVEMPIGSYTGCKVHPTCGLYSPEGVIGMEDTEYSFYDPEKIRAGLFWTSAGYVEYKFANAVPRNRHAKSLSLSMEICSEAPGYREDWKSDITVWINGVDCGTWTCPGDFGSRRGRLNPSVWPDGSTQYGMLMTWEVLENGGFINGSEAAKVSLEDLCLMEKPYIDVRIGNKEDARYIGGFNLFGKSFGNYEQDIVMSVEY</sequence>
<dbReference type="SUPFAM" id="SSF46785">
    <property type="entry name" value="Winged helix' DNA-binding domain"/>
    <property type="match status" value="1"/>
</dbReference>
<dbReference type="InterPro" id="IPR051011">
    <property type="entry name" value="Metal_resp_trans_reg"/>
</dbReference>
<dbReference type="Proteomes" id="UP000092574">
    <property type="component" value="Chromosome"/>
</dbReference>
<dbReference type="Gene3D" id="1.10.10.10">
    <property type="entry name" value="Winged helix-like DNA-binding domain superfamily/Winged helix DNA-binding domain"/>
    <property type="match status" value="1"/>
</dbReference>
<reference evidence="5" key="1">
    <citation type="submission" date="2017-04" db="EMBL/GenBank/DDBJ databases">
        <title>Complete Genome Sequences of Twelve Strains of a Stable Defined Moderately Diverse Mouse Microbiota 2 (sDMDMm2).</title>
        <authorList>
            <person name="Uchimura Y."/>
            <person name="Wyss M."/>
            <person name="Brugiroux S."/>
            <person name="Limenitakis J.P."/>
            <person name="Stecher B."/>
            <person name="McCoy K.D."/>
            <person name="Macpherson A.J."/>
        </authorList>
    </citation>
    <scope>NUCLEOTIDE SEQUENCE</scope>
    <source>
        <strain evidence="5">YL58</strain>
    </source>
</reference>
<evidence type="ECO:0000313" key="5">
    <source>
        <dbReference type="EMBL" id="ANU76092.1"/>
    </source>
</evidence>
<evidence type="ECO:0000256" key="1">
    <source>
        <dbReference type="ARBA" id="ARBA00023015"/>
    </source>
</evidence>
<keyword evidence="3" id="KW-0804">Transcription</keyword>
<evidence type="ECO:0000259" key="4">
    <source>
        <dbReference type="PROSITE" id="PS50987"/>
    </source>
</evidence>
<evidence type="ECO:0000256" key="2">
    <source>
        <dbReference type="ARBA" id="ARBA00023125"/>
    </source>
</evidence>
<organism evidence="5 6">
    <name type="scientific">Blautia pseudococcoides</name>
    <dbReference type="NCBI Taxonomy" id="1796616"/>
    <lineage>
        <taxon>Bacteria</taxon>
        <taxon>Bacillati</taxon>
        <taxon>Bacillota</taxon>
        <taxon>Clostridia</taxon>
        <taxon>Lachnospirales</taxon>
        <taxon>Lachnospiraceae</taxon>
        <taxon>Blautia</taxon>
    </lineage>
</organism>
<dbReference type="RefSeq" id="WP_065542268.1">
    <property type="nucleotide sequence ID" value="NZ_CP015405.2"/>
</dbReference>
<evidence type="ECO:0000313" key="6">
    <source>
        <dbReference type="Proteomes" id="UP000092574"/>
    </source>
</evidence>
<dbReference type="KEGG" id="byl:A4V09_10115"/>
<dbReference type="InterPro" id="IPR036390">
    <property type="entry name" value="WH_DNA-bd_sf"/>
</dbReference>
<keyword evidence="2" id="KW-0238">DNA-binding</keyword>
<dbReference type="PANTHER" id="PTHR43132">
    <property type="entry name" value="ARSENICAL RESISTANCE OPERON REPRESSOR ARSR-RELATED"/>
    <property type="match status" value="1"/>
</dbReference>
<proteinExistence type="predicted"/>
<dbReference type="SMART" id="SM00418">
    <property type="entry name" value="HTH_ARSR"/>
    <property type="match status" value="1"/>
</dbReference>
<dbReference type="AlphaFoldDB" id="A0A1C7ID08"/>
<keyword evidence="6" id="KW-1185">Reference proteome</keyword>
<feature type="domain" description="HTH arsR-type" evidence="4">
    <location>
        <begin position="7"/>
        <end position="101"/>
    </location>
</feature>
<dbReference type="InterPro" id="IPR036388">
    <property type="entry name" value="WH-like_DNA-bd_sf"/>
</dbReference>
<dbReference type="PROSITE" id="PS50987">
    <property type="entry name" value="HTH_ARSR_2"/>
    <property type="match status" value="1"/>
</dbReference>
<name>A0A1C7ID08_9FIRM</name>
<dbReference type="PANTHER" id="PTHR43132:SF2">
    <property type="entry name" value="ARSENICAL RESISTANCE OPERON REPRESSOR ARSR-RELATED"/>
    <property type="match status" value="1"/>
</dbReference>
<dbReference type="EMBL" id="CP015405">
    <property type="protein sequence ID" value="ANU76092.1"/>
    <property type="molecule type" value="Genomic_DNA"/>
</dbReference>
<dbReference type="Pfam" id="PF12840">
    <property type="entry name" value="HTH_20"/>
    <property type="match status" value="1"/>
</dbReference>
<accession>A0A1C7ID08</accession>
<dbReference type="GO" id="GO:0003700">
    <property type="term" value="F:DNA-binding transcription factor activity"/>
    <property type="evidence" value="ECO:0007669"/>
    <property type="project" value="InterPro"/>
</dbReference>
<dbReference type="STRING" id="1796616.A4V09_10115"/>
<dbReference type="CDD" id="cd00090">
    <property type="entry name" value="HTH_ARSR"/>
    <property type="match status" value="1"/>
</dbReference>
<keyword evidence="1" id="KW-0805">Transcription regulation</keyword>
<evidence type="ECO:0000256" key="3">
    <source>
        <dbReference type="ARBA" id="ARBA00023163"/>
    </source>
</evidence>
<dbReference type="InterPro" id="IPR011991">
    <property type="entry name" value="ArsR-like_HTH"/>
</dbReference>
<dbReference type="GO" id="GO:0003677">
    <property type="term" value="F:DNA binding"/>
    <property type="evidence" value="ECO:0007669"/>
    <property type="project" value="UniProtKB-KW"/>
</dbReference>